<proteinExistence type="predicted"/>
<dbReference type="SMART" id="SM00558">
    <property type="entry name" value="JmjC"/>
    <property type="match status" value="1"/>
</dbReference>
<reference evidence="6" key="1">
    <citation type="journal article" date="2021" name="Sci. Rep.">
        <title>Diploid genomic architecture of Nitzschia inconspicua, an elite biomass production diatom.</title>
        <authorList>
            <person name="Oliver A."/>
            <person name="Podell S."/>
            <person name="Pinowska A."/>
            <person name="Traller J.C."/>
            <person name="Smith S.R."/>
            <person name="McClure R."/>
            <person name="Beliaev A."/>
            <person name="Bohutskyi P."/>
            <person name="Hill E.A."/>
            <person name="Rabines A."/>
            <person name="Zheng H."/>
            <person name="Allen L.Z."/>
            <person name="Kuo A."/>
            <person name="Grigoriev I.V."/>
            <person name="Allen A.E."/>
            <person name="Hazlebeck D."/>
            <person name="Allen E.E."/>
        </authorList>
    </citation>
    <scope>NUCLEOTIDE SEQUENCE</scope>
    <source>
        <strain evidence="6">Hildebrandi</strain>
    </source>
</reference>
<dbReference type="PANTHER" id="PTHR10694">
    <property type="entry name" value="LYSINE-SPECIFIC DEMETHYLASE"/>
    <property type="match status" value="1"/>
</dbReference>
<feature type="domain" description="JmjC" evidence="5">
    <location>
        <begin position="268"/>
        <end position="436"/>
    </location>
</feature>
<evidence type="ECO:0000259" key="5">
    <source>
        <dbReference type="PROSITE" id="PS51184"/>
    </source>
</evidence>
<feature type="region of interest" description="Disordered" evidence="3">
    <location>
        <begin position="620"/>
        <end position="678"/>
    </location>
</feature>
<dbReference type="AlphaFoldDB" id="A0A9K3LZ56"/>
<name>A0A9K3LZ56_9STRA</name>
<dbReference type="Pfam" id="PF02375">
    <property type="entry name" value="JmjN"/>
    <property type="match status" value="1"/>
</dbReference>
<evidence type="ECO:0000256" key="2">
    <source>
        <dbReference type="ARBA" id="ARBA00023004"/>
    </source>
</evidence>
<sequence length="678" mass="78231">MSNRRATKRRRHQHSYTPYGFHASSAPTTSNEERLLHQTIQNSKLGETRGTRGALGNKIEVPWGPVFFPTVEDMEGSPLDYIDKIRPIAQRYGICKIVPPEGWKQRDFFAAKMEVPRKFSTKLQLLHRIQEGISFGDGDEYNPGSYQRYASNFTKHYKRREYPEHDLLTAAQTNATAVEGQSQKNESLKSSVQMQDDRRLFIPENLEQDYWDVVENRSREVIVEYGNDVDTTEFGSGFPLSERGRSLQGTLDLNKESLPEPKFGTEDFYKETWWNLNNIPNTPDSVLRHVKVGINGINVPWMYYGSLFTTFCWHNEDNYLYSINYHHHGAPKQWYGVPGTQKDADGLEKVFKSYLSMKMRDVPDLLHHITTQFSPRLLQNANVPIYKLLQHEGEFVVTFPRSFHGGFSMGPNIGEAVNFATHDWIAHGSDANERYRSFARPAVFSHDRLTFTMAHHLSEQKSYKNCKLLLNELERVVTEELQLRRKLLMQGVRDVSDMIQLPPNRLDQLDEDSADYDDKRLCHACKHVCFFSAVACECSQSKVSCLRHSHYMCRCTTERRYLMIWSTEEELENTCRAVRDHCESLKPEGFVDEDEMETKSLDSLPEVAVGVERDLELHKHDVIPTDPYVPSQKDEPLPAAEVTTDEDRDEEREDAIGLDDSDDDKKKDGDYQEGVEGM</sequence>
<dbReference type="PROSITE" id="PS51184">
    <property type="entry name" value="JMJC"/>
    <property type="match status" value="1"/>
</dbReference>
<dbReference type="GO" id="GO:0141052">
    <property type="term" value="F:histone H3 demethylase activity"/>
    <property type="evidence" value="ECO:0007669"/>
    <property type="project" value="UniProtKB-ARBA"/>
</dbReference>
<dbReference type="InterPro" id="IPR003349">
    <property type="entry name" value="JmjN"/>
</dbReference>
<evidence type="ECO:0000313" key="7">
    <source>
        <dbReference type="Proteomes" id="UP000693970"/>
    </source>
</evidence>
<dbReference type="GO" id="GO:0046872">
    <property type="term" value="F:metal ion binding"/>
    <property type="evidence" value="ECO:0007669"/>
    <property type="project" value="UniProtKB-KW"/>
</dbReference>
<dbReference type="PROSITE" id="PS51183">
    <property type="entry name" value="JMJN"/>
    <property type="match status" value="1"/>
</dbReference>
<dbReference type="EMBL" id="JAGRRH010000006">
    <property type="protein sequence ID" value="KAG7369271.1"/>
    <property type="molecule type" value="Genomic_DNA"/>
</dbReference>
<evidence type="ECO:0000313" key="6">
    <source>
        <dbReference type="EMBL" id="KAG7369271.1"/>
    </source>
</evidence>
<dbReference type="InterPro" id="IPR004198">
    <property type="entry name" value="Znf_C5HC2"/>
</dbReference>
<comment type="caution">
    <text evidence="6">The sequence shown here is derived from an EMBL/GenBank/DDBJ whole genome shotgun (WGS) entry which is preliminary data.</text>
</comment>
<dbReference type="PANTHER" id="PTHR10694:SF33">
    <property type="entry name" value="LYSINE-SPECIFIC DEMETHYLASE 5"/>
    <property type="match status" value="1"/>
</dbReference>
<dbReference type="SMART" id="SM00545">
    <property type="entry name" value="JmjN"/>
    <property type="match status" value="1"/>
</dbReference>
<protein>
    <submittedName>
        <fullName evidence="6">JmjC domain hydroxylase</fullName>
    </submittedName>
</protein>
<feature type="domain" description="JmjN" evidence="4">
    <location>
        <begin position="64"/>
        <end position="106"/>
    </location>
</feature>
<feature type="compositionally biased region" description="Basic residues" evidence="3">
    <location>
        <begin position="1"/>
        <end position="14"/>
    </location>
</feature>
<accession>A0A9K3LZ56</accession>
<evidence type="ECO:0000259" key="4">
    <source>
        <dbReference type="PROSITE" id="PS51183"/>
    </source>
</evidence>
<evidence type="ECO:0000256" key="1">
    <source>
        <dbReference type="ARBA" id="ARBA00022723"/>
    </source>
</evidence>
<dbReference type="Proteomes" id="UP000693970">
    <property type="component" value="Unassembled WGS sequence"/>
</dbReference>
<dbReference type="InterPro" id="IPR003347">
    <property type="entry name" value="JmjC_dom"/>
</dbReference>
<keyword evidence="2" id="KW-0408">Iron</keyword>
<organism evidence="6 7">
    <name type="scientific">Nitzschia inconspicua</name>
    <dbReference type="NCBI Taxonomy" id="303405"/>
    <lineage>
        <taxon>Eukaryota</taxon>
        <taxon>Sar</taxon>
        <taxon>Stramenopiles</taxon>
        <taxon>Ochrophyta</taxon>
        <taxon>Bacillariophyta</taxon>
        <taxon>Bacillariophyceae</taxon>
        <taxon>Bacillariophycidae</taxon>
        <taxon>Bacillariales</taxon>
        <taxon>Bacillariaceae</taxon>
        <taxon>Nitzschia</taxon>
    </lineage>
</organism>
<dbReference type="OrthoDB" id="1678912at2759"/>
<evidence type="ECO:0000256" key="3">
    <source>
        <dbReference type="SAM" id="MobiDB-lite"/>
    </source>
</evidence>
<feature type="compositionally biased region" description="Acidic residues" evidence="3">
    <location>
        <begin position="643"/>
        <end position="662"/>
    </location>
</feature>
<keyword evidence="1" id="KW-0479">Metal-binding</keyword>
<reference evidence="6" key="2">
    <citation type="submission" date="2021-04" db="EMBL/GenBank/DDBJ databases">
        <authorList>
            <person name="Podell S."/>
        </authorList>
    </citation>
    <scope>NUCLEOTIDE SEQUENCE</scope>
    <source>
        <strain evidence="6">Hildebrandi</strain>
    </source>
</reference>
<dbReference type="GO" id="GO:0005634">
    <property type="term" value="C:nucleus"/>
    <property type="evidence" value="ECO:0007669"/>
    <property type="project" value="TreeGrafter"/>
</dbReference>
<gene>
    <name evidence="6" type="ORF">IV203_032014</name>
</gene>
<dbReference type="Pfam" id="PF02928">
    <property type="entry name" value="zf-C5HC2"/>
    <property type="match status" value="1"/>
</dbReference>
<keyword evidence="7" id="KW-1185">Reference proteome</keyword>
<dbReference type="GO" id="GO:0000785">
    <property type="term" value="C:chromatin"/>
    <property type="evidence" value="ECO:0007669"/>
    <property type="project" value="TreeGrafter"/>
</dbReference>
<feature type="region of interest" description="Disordered" evidence="3">
    <location>
        <begin position="1"/>
        <end position="30"/>
    </location>
</feature>
<dbReference type="Pfam" id="PF02373">
    <property type="entry name" value="JmjC"/>
    <property type="match status" value="1"/>
</dbReference>
<dbReference type="GO" id="GO:0010468">
    <property type="term" value="P:regulation of gene expression"/>
    <property type="evidence" value="ECO:0007669"/>
    <property type="project" value="TreeGrafter"/>
</dbReference>